<dbReference type="PANTHER" id="PTHR47126:SF3">
    <property type="entry name" value="5'-ADENYLYLSULFATE REDUCTASE-LIKE 5"/>
    <property type="match status" value="1"/>
</dbReference>
<dbReference type="AlphaFoldDB" id="A0A059DH30"/>
<dbReference type="PANTHER" id="PTHR47126">
    <property type="entry name" value="5'-ADENYLYLSULFATE REDUCTASE-LIKE 7"/>
    <property type="match status" value="1"/>
</dbReference>
<sequence>MAPPSVAVPVLLVCIGLLSSPLAARLVSPESATACPREPPAFLIGLRSQCSGSISPSPPLQGNGNFLDRFLMSKHHSGYTAVLFYASWCPFSQSIRPIYEALSSMFPQIDHLAVEQSLAMPSVFSRYGIHSLPSILLLNQTSRLQYHGPKTLDFLVEFYETNTGLHPVQHVMVEQPSRLQTRENSRTQFKDVLSMKSLKREPYLALSLLFSCLRLLMAIFPKVVSCLRAFCVSYVPHLNLEIFGEATQLLGRVVYAIDVRRIWTKVRLCKGRSFHARAKSARVWASSLASVSLGESSSARSSSS</sequence>
<dbReference type="Pfam" id="PF00085">
    <property type="entry name" value="Thioredoxin"/>
    <property type="match status" value="1"/>
</dbReference>
<dbReference type="KEGG" id="egr:104442955"/>
<dbReference type="CDD" id="cd02999">
    <property type="entry name" value="PDI_a_ERp44_like"/>
    <property type="match status" value="1"/>
</dbReference>
<dbReference type="eggNOG" id="KOG2640">
    <property type="taxonomic scope" value="Eukaryota"/>
</dbReference>
<keyword evidence="1" id="KW-0732">Signal</keyword>
<dbReference type="OrthoDB" id="1899781at2759"/>
<evidence type="ECO:0000259" key="2">
    <source>
        <dbReference type="Pfam" id="PF00085"/>
    </source>
</evidence>
<evidence type="ECO:0000313" key="3">
    <source>
        <dbReference type="EMBL" id="KCW89877.1"/>
    </source>
</evidence>
<dbReference type="Gene3D" id="3.40.30.10">
    <property type="entry name" value="Glutaredoxin"/>
    <property type="match status" value="1"/>
</dbReference>
<reference evidence="3" key="1">
    <citation type="submission" date="2013-07" db="EMBL/GenBank/DDBJ databases">
        <title>The genome of Eucalyptus grandis.</title>
        <authorList>
            <person name="Schmutz J."/>
            <person name="Hayes R."/>
            <person name="Myburg A."/>
            <person name="Tuskan G."/>
            <person name="Grattapaglia D."/>
            <person name="Rokhsar D.S."/>
        </authorList>
    </citation>
    <scope>NUCLEOTIDE SEQUENCE</scope>
    <source>
        <tissue evidence="3">Leaf extractions</tissue>
    </source>
</reference>
<dbReference type="InterPro" id="IPR013766">
    <property type="entry name" value="Thioredoxin_domain"/>
</dbReference>
<feature type="signal peptide" evidence="1">
    <location>
        <begin position="1"/>
        <end position="24"/>
    </location>
</feature>
<accession>A0A059DH30</accession>
<feature type="domain" description="Thioredoxin" evidence="2">
    <location>
        <begin position="79"/>
        <end position="158"/>
    </location>
</feature>
<evidence type="ECO:0000256" key="1">
    <source>
        <dbReference type="SAM" id="SignalP"/>
    </source>
</evidence>
<feature type="chain" id="PRO_5001570319" description="Thioredoxin domain-containing protein" evidence="1">
    <location>
        <begin position="25"/>
        <end position="304"/>
    </location>
</feature>
<dbReference type="OMA" id="CPHESEF"/>
<dbReference type="EMBL" id="KK198753">
    <property type="protein sequence ID" value="KCW89877.1"/>
    <property type="molecule type" value="Genomic_DNA"/>
</dbReference>
<dbReference type="InterPro" id="IPR036249">
    <property type="entry name" value="Thioredoxin-like_sf"/>
</dbReference>
<dbReference type="InterPro" id="IPR044794">
    <property type="entry name" value="APRL5/7"/>
</dbReference>
<organism evidence="3">
    <name type="scientific">Eucalyptus grandis</name>
    <name type="common">Flooded gum</name>
    <dbReference type="NCBI Taxonomy" id="71139"/>
    <lineage>
        <taxon>Eukaryota</taxon>
        <taxon>Viridiplantae</taxon>
        <taxon>Streptophyta</taxon>
        <taxon>Embryophyta</taxon>
        <taxon>Tracheophyta</taxon>
        <taxon>Spermatophyta</taxon>
        <taxon>Magnoliopsida</taxon>
        <taxon>eudicotyledons</taxon>
        <taxon>Gunneridae</taxon>
        <taxon>Pentapetalae</taxon>
        <taxon>rosids</taxon>
        <taxon>malvids</taxon>
        <taxon>Myrtales</taxon>
        <taxon>Myrtaceae</taxon>
        <taxon>Myrtoideae</taxon>
        <taxon>Eucalypteae</taxon>
        <taxon>Eucalyptus</taxon>
    </lineage>
</organism>
<dbReference type="Gramene" id="KCW89877">
    <property type="protein sequence ID" value="KCW89877"/>
    <property type="gene ID" value="EUGRSUZ_A02105"/>
</dbReference>
<name>A0A059DH30_EUCGR</name>
<dbReference type="InParanoid" id="A0A059DH30"/>
<dbReference type="SUPFAM" id="SSF52833">
    <property type="entry name" value="Thioredoxin-like"/>
    <property type="match status" value="1"/>
</dbReference>
<dbReference type="FunCoup" id="A0A059DH30">
    <property type="interactions" value="1960"/>
</dbReference>
<proteinExistence type="predicted"/>
<protein>
    <recommendedName>
        <fullName evidence="2">Thioredoxin domain-containing protein</fullName>
    </recommendedName>
</protein>
<gene>
    <name evidence="3" type="ORF">EUGRSUZ_A02105</name>
</gene>